<organism evidence="2 3">
    <name type="scientific">Lucifera butyrica</name>
    <dbReference type="NCBI Taxonomy" id="1351585"/>
    <lineage>
        <taxon>Bacteria</taxon>
        <taxon>Bacillati</taxon>
        <taxon>Bacillota</taxon>
        <taxon>Negativicutes</taxon>
        <taxon>Veillonellales</taxon>
        <taxon>Veillonellaceae</taxon>
        <taxon>Lucifera</taxon>
    </lineage>
</organism>
<feature type="transmembrane region" description="Helical" evidence="1">
    <location>
        <begin position="6"/>
        <end position="24"/>
    </location>
</feature>
<reference evidence="2 3" key="1">
    <citation type="submission" date="2018-06" db="EMBL/GenBank/DDBJ databases">
        <authorList>
            <person name="Strepis N."/>
        </authorList>
    </citation>
    <scope>NUCLEOTIDE SEQUENCE [LARGE SCALE GENOMIC DNA]</scope>
    <source>
        <strain evidence="2">LUCI</strain>
    </source>
</reference>
<keyword evidence="3" id="KW-1185">Reference proteome</keyword>
<evidence type="ECO:0000256" key="1">
    <source>
        <dbReference type="SAM" id="Phobius"/>
    </source>
</evidence>
<keyword evidence="1" id="KW-0812">Transmembrane</keyword>
<evidence type="ECO:0000313" key="2">
    <source>
        <dbReference type="EMBL" id="VBB08021.1"/>
    </source>
</evidence>
<keyword evidence="1" id="KW-0472">Membrane</keyword>
<dbReference type="EMBL" id="UPPP01000083">
    <property type="protein sequence ID" value="VBB08021.1"/>
    <property type="molecule type" value="Genomic_DNA"/>
</dbReference>
<dbReference type="OrthoDB" id="1957909at2"/>
<protein>
    <submittedName>
        <fullName evidence="2">Spore iii ab: stage iii sporulation protein ab</fullName>
    </submittedName>
</protein>
<accession>A0A498R9G2</accession>
<dbReference type="RefSeq" id="WP_122628937.1">
    <property type="nucleotide sequence ID" value="NZ_UPPP01000083.1"/>
</dbReference>
<dbReference type="InterPro" id="IPR014198">
    <property type="entry name" value="Spore_III_AB"/>
</dbReference>
<dbReference type="Pfam" id="PF09548">
    <property type="entry name" value="Spore_III_AB"/>
    <property type="match status" value="1"/>
</dbReference>
<proteinExistence type="predicted"/>
<sequence length="173" mass="19635">MWLKVIGSILIITSGTCIGFKLAWRSSERPKQITQLINCLVSLKSYINYVAAPLPEALEKCAAGMEGSVADLFRDIATLLRQKGWLSPLEVMQQKLKENQNRLCLNKPEIEILFNLAANLGTTDRQEQFQYLSLAQEELRKIEREALSFKEQNVKMYRYLGICSGLALVIILI</sequence>
<name>A0A498R9G2_9FIRM</name>
<dbReference type="AlphaFoldDB" id="A0A498R9G2"/>
<dbReference type="NCBIfam" id="TIGR02833">
    <property type="entry name" value="spore_III_AB"/>
    <property type="match status" value="1"/>
</dbReference>
<keyword evidence="1" id="KW-1133">Transmembrane helix</keyword>
<evidence type="ECO:0000313" key="3">
    <source>
        <dbReference type="Proteomes" id="UP000277811"/>
    </source>
</evidence>
<dbReference type="PIRSF" id="PIRSF021435">
    <property type="entry name" value="SpoIIIAB"/>
    <property type="match status" value="1"/>
</dbReference>
<gene>
    <name evidence="2" type="ORF">LUCI_3286</name>
</gene>
<dbReference type="Proteomes" id="UP000277811">
    <property type="component" value="Unassembled WGS sequence"/>
</dbReference>